<organism evidence="1 2">
    <name type="scientific">Colletotrichum incanum</name>
    <name type="common">Soybean anthracnose fungus</name>
    <dbReference type="NCBI Taxonomy" id="1573173"/>
    <lineage>
        <taxon>Eukaryota</taxon>
        <taxon>Fungi</taxon>
        <taxon>Dikarya</taxon>
        <taxon>Ascomycota</taxon>
        <taxon>Pezizomycotina</taxon>
        <taxon>Sordariomycetes</taxon>
        <taxon>Hypocreomycetidae</taxon>
        <taxon>Glomerellales</taxon>
        <taxon>Glomerellaceae</taxon>
        <taxon>Colletotrichum</taxon>
        <taxon>Colletotrichum spaethianum species complex</taxon>
    </lineage>
</organism>
<gene>
    <name evidence="1" type="ORF">CI238_11143</name>
</gene>
<comment type="caution">
    <text evidence="1">The sequence shown here is derived from an EMBL/GenBank/DDBJ whole genome shotgun (WGS) entry which is preliminary data.</text>
</comment>
<sequence length="179" mass="19563">MQPRGMHRRLNSLPYADKLVFPNDPMFISSANVSHLVSNAGSPLAMRWRRQPSANLVMNGHRRLAASAGLRQHAGLEAIQQHKETQSPHGKPTPPTFAAKPGLHVDNFHPASNNMRTLYSDWAYHLGPGTSASSCAVVSGDNLRAALTIHNAAGGSKPRFGAICYLRRDQPRAVWCIAR</sequence>
<dbReference type="EMBL" id="LFIW01000901">
    <property type="protein sequence ID" value="KZL84290.1"/>
    <property type="molecule type" value="Genomic_DNA"/>
</dbReference>
<proteinExistence type="predicted"/>
<protein>
    <submittedName>
        <fullName evidence="1">Uncharacterized protein</fullName>
    </submittedName>
</protein>
<keyword evidence="2" id="KW-1185">Reference proteome</keyword>
<name>A0A167DSR8_COLIC</name>
<dbReference type="AlphaFoldDB" id="A0A167DSR8"/>
<evidence type="ECO:0000313" key="1">
    <source>
        <dbReference type="EMBL" id="KZL84290.1"/>
    </source>
</evidence>
<evidence type="ECO:0000313" key="2">
    <source>
        <dbReference type="Proteomes" id="UP000076584"/>
    </source>
</evidence>
<accession>A0A167DSR8</accession>
<reference evidence="1 2" key="1">
    <citation type="submission" date="2015-06" db="EMBL/GenBank/DDBJ databases">
        <title>Survival trade-offs in plant roots during colonization by closely related pathogenic and mutualistic fungi.</title>
        <authorList>
            <person name="Hacquard S."/>
            <person name="Kracher B."/>
            <person name="Hiruma K."/>
            <person name="Weinman A."/>
            <person name="Muench P."/>
            <person name="Garrido Oter R."/>
            <person name="Ver Loren van Themaat E."/>
            <person name="Dallerey J.-F."/>
            <person name="Damm U."/>
            <person name="Henrissat B."/>
            <person name="Lespinet O."/>
            <person name="Thon M."/>
            <person name="Kemen E."/>
            <person name="McHardy A.C."/>
            <person name="Schulze-Lefert P."/>
            <person name="O'Connell R.J."/>
        </authorList>
    </citation>
    <scope>NUCLEOTIDE SEQUENCE [LARGE SCALE GENOMIC DNA]</scope>
    <source>
        <strain evidence="1 2">MAFF 238704</strain>
    </source>
</reference>
<dbReference type="Proteomes" id="UP000076584">
    <property type="component" value="Unassembled WGS sequence"/>
</dbReference>